<reference evidence="1 2" key="1">
    <citation type="submission" date="2019-10" db="EMBL/GenBank/DDBJ databases">
        <authorList>
            <person name="Palmer J.M."/>
        </authorList>
    </citation>
    <scope>NUCLEOTIDE SEQUENCE [LARGE SCALE GENOMIC DNA]</scope>
    <source>
        <strain evidence="1 2">TWF718</strain>
    </source>
</reference>
<accession>A0AAN8N2B4</accession>
<protein>
    <submittedName>
        <fullName evidence="1">Uncharacterized protein</fullName>
    </submittedName>
</protein>
<keyword evidence="2" id="KW-1185">Reference proteome</keyword>
<name>A0AAN8N2B4_9PEZI</name>
<dbReference type="EMBL" id="JAVHNR010000003">
    <property type="protein sequence ID" value="KAK6348106.1"/>
    <property type="molecule type" value="Genomic_DNA"/>
</dbReference>
<organism evidence="1 2">
    <name type="scientific">Orbilia javanica</name>
    <dbReference type="NCBI Taxonomy" id="47235"/>
    <lineage>
        <taxon>Eukaryota</taxon>
        <taxon>Fungi</taxon>
        <taxon>Dikarya</taxon>
        <taxon>Ascomycota</taxon>
        <taxon>Pezizomycotina</taxon>
        <taxon>Orbiliomycetes</taxon>
        <taxon>Orbiliales</taxon>
        <taxon>Orbiliaceae</taxon>
        <taxon>Orbilia</taxon>
    </lineage>
</organism>
<evidence type="ECO:0000313" key="1">
    <source>
        <dbReference type="EMBL" id="KAK6348106.1"/>
    </source>
</evidence>
<proteinExistence type="predicted"/>
<dbReference type="Proteomes" id="UP001313282">
    <property type="component" value="Unassembled WGS sequence"/>
</dbReference>
<dbReference type="AlphaFoldDB" id="A0AAN8N2B4"/>
<gene>
    <name evidence="1" type="ORF">TWF718_005921</name>
</gene>
<sequence length="65" mass="7461">MWTYPLRSGKRRVITRPVLETADLAAKVYAIWLDLEAKYLITEASQREGNLNEFSISQSYDIGPD</sequence>
<evidence type="ECO:0000313" key="2">
    <source>
        <dbReference type="Proteomes" id="UP001313282"/>
    </source>
</evidence>
<comment type="caution">
    <text evidence="1">The sequence shown here is derived from an EMBL/GenBank/DDBJ whole genome shotgun (WGS) entry which is preliminary data.</text>
</comment>